<dbReference type="InterPro" id="IPR028082">
    <property type="entry name" value="Peripla_BP_I"/>
</dbReference>
<comment type="caution">
    <text evidence="1">The sequence shown here is derived from an EMBL/GenBank/DDBJ whole genome shotgun (WGS) entry which is preliminary data.</text>
</comment>
<evidence type="ECO:0000313" key="1">
    <source>
        <dbReference type="EMBL" id="GAI96823.1"/>
    </source>
</evidence>
<dbReference type="Gene3D" id="3.40.50.2300">
    <property type="match status" value="1"/>
</dbReference>
<accession>X1SV32</accession>
<protein>
    <submittedName>
        <fullName evidence="1">Uncharacterized protein</fullName>
    </submittedName>
</protein>
<name>X1SV32_9ZZZZ</name>
<dbReference type="SUPFAM" id="SSF53822">
    <property type="entry name" value="Periplasmic binding protein-like I"/>
    <property type="match status" value="1"/>
</dbReference>
<gene>
    <name evidence="1" type="ORF">S12H4_31298</name>
</gene>
<dbReference type="EMBL" id="BARW01018256">
    <property type="protein sequence ID" value="GAI96823.1"/>
    <property type="molecule type" value="Genomic_DNA"/>
</dbReference>
<reference evidence="1" key="1">
    <citation type="journal article" date="2014" name="Front. Microbiol.">
        <title>High frequency of phylogenetically diverse reductive dehalogenase-homologous genes in deep subseafloor sedimentary metagenomes.</title>
        <authorList>
            <person name="Kawai M."/>
            <person name="Futagami T."/>
            <person name="Toyoda A."/>
            <person name="Takaki Y."/>
            <person name="Nishi S."/>
            <person name="Hori S."/>
            <person name="Arai W."/>
            <person name="Tsubouchi T."/>
            <person name="Morono Y."/>
            <person name="Uchiyama I."/>
            <person name="Ito T."/>
            <person name="Fujiyama A."/>
            <person name="Inagaki F."/>
            <person name="Takami H."/>
        </authorList>
    </citation>
    <scope>NUCLEOTIDE SEQUENCE</scope>
    <source>
        <strain evidence="1">Expedition CK06-06</strain>
    </source>
</reference>
<dbReference type="PROSITE" id="PS51257">
    <property type="entry name" value="PROKAR_LIPOPROTEIN"/>
    <property type="match status" value="1"/>
</dbReference>
<dbReference type="AlphaFoldDB" id="X1SV32"/>
<sequence length="104" mass="11492">MKNKGLFLSIILILAIFACNIAFAEVNQWTWMTSKGTFVLSERIAKKVANGEKLIFKTSTFFSSAPLFVPVKQGFKDASEKLGVDMKMVGPTDGVVEKQVSELE</sequence>
<proteinExistence type="predicted"/>
<feature type="non-terminal residue" evidence="1">
    <location>
        <position position="104"/>
    </location>
</feature>
<organism evidence="1">
    <name type="scientific">marine sediment metagenome</name>
    <dbReference type="NCBI Taxonomy" id="412755"/>
    <lineage>
        <taxon>unclassified sequences</taxon>
        <taxon>metagenomes</taxon>
        <taxon>ecological metagenomes</taxon>
    </lineage>
</organism>